<dbReference type="SFLD" id="SFLDG01135">
    <property type="entry name" value="C1.5.6:_HAD__Beta-PGM__Phospha"/>
    <property type="match status" value="1"/>
</dbReference>
<comment type="caution">
    <text evidence="11">The sequence shown here is derived from an EMBL/GenBank/DDBJ whole genome shotgun (WGS) entry which is preliminary data.</text>
</comment>
<dbReference type="InterPro" id="IPR036412">
    <property type="entry name" value="HAD-like_sf"/>
</dbReference>
<evidence type="ECO:0000256" key="2">
    <source>
        <dbReference type="ARBA" id="ARBA00006171"/>
    </source>
</evidence>
<sequence length="215" mass="23612">MINAFLFDLDGVIVDTAVYHFQAWRKLSQTLGFDIDHEFNETLKGISRVDSLNRILEKGGVELSDEKKNELAALKNVWYLEFVNQMTEKDILPGVLDFLENTRNAGIKIALGSASKNAGIILEKINLMHFFDAIVDGNKVSKSKPHPEVFLNGATALNVEPETCLVFEDAFAGIEAAHAANMKAVGIGKSDALPNADIIFENLVGIDPKELIAKL</sequence>
<keyword evidence="3" id="KW-0597">Phosphoprotein</keyword>
<comment type="cofactor">
    <cofactor evidence="1">
        <name>Mg(2+)</name>
        <dbReference type="ChEBI" id="CHEBI:18420"/>
    </cofactor>
</comment>
<evidence type="ECO:0000256" key="6">
    <source>
        <dbReference type="ARBA" id="ARBA00023235"/>
    </source>
</evidence>
<dbReference type="Gene3D" id="3.40.50.1000">
    <property type="entry name" value="HAD superfamily/HAD-like"/>
    <property type="match status" value="1"/>
</dbReference>
<dbReference type="CDD" id="cd02598">
    <property type="entry name" value="HAD_BPGM"/>
    <property type="match status" value="1"/>
</dbReference>
<dbReference type="EMBL" id="JBHRYQ010000001">
    <property type="protein sequence ID" value="MFC3809978.1"/>
    <property type="molecule type" value="Genomic_DNA"/>
</dbReference>
<evidence type="ECO:0000256" key="9">
    <source>
        <dbReference type="ARBA" id="ARBA00044968"/>
    </source>
</evidence>
<gene>
    <name evidence="11" type="primary">pgmB</name>
    <name evidence="11" type="ORF">ACFOOI_04885</name>
</gene>
<dbReference type="Pfam" id="PF13419">
    <property type="entry name" value="HAD_2"/>
    <property type="match status" value="1"/>
</dbReference>
<organism evidence="11 12">
    <name type="scientific">Lacihabitans lacunae</name>
    <dbReference type="NCBI Taxonomy" id="1028214"/>
    <lineage>
        <taxon>Bacteria</taxon>
        <taxon>Pseudomonadati</taxon>
        <taxon>Bacteroidota</taxon>
        <taxon>Cytophagia</taxon>
        <taxon>Cytophagales</taxon>
        <taxon>Leadbetterellaceae</taxon>
        <taxon>Lacihabitans</taxon>
    </lineage>
</organism>
<keyword evidence="6 11" id="KW-0413">Isomerase</keyword>
<dbReference type="SFLD" id="SFLDS00003">
    <property type="entry name" value="Haloacid_Dehalogenase"/>
    <property type="match status" value="1"/>
</dbReference>
<dbReference type="SFLD" id="SFLDG01129">
    <property type="entry name" value="C1.5:_HAD__Beta-PGM__Phosphata"/>
    <property type="match status" value="1"/>
</dbReference>
<evidence type="ECO:0000256" key="5">
    <source>
        <dbReference type="ARBA" id="ARBA00022842"/>
    </source>
</evidence>
<evidence type="ECO:0000256" key="7">
    <source>
        <dbReference type="ARBA" id="ARBA00023277"/>
    </source>
</evidence>
<evidence type="ECO:0000313" key="12">
    <source>
        <dbReference type="Proteomes" id="UP001595616"/>
    </source>
</evidence>
<keyword evidence="5" id="KW-0460">Magnesium</keyword>
<evidence type="ECO:0000256" key="8">
    <source>
        <dbReference type="ARBA" id="ARBA00044926"/>
    </source>
</evidence>
<evidence type="ECO:0000256" key="10">
    <source>
        <dbReference type="ARBA" id="ARBA00044991"/>
    </source>
</evidence>
<dbReference type="InterPro" id="IPR010976">
    <property type="entry name" value="B-phosphoglucomutase_hydrolase"/>
</dbReference>
<dbReference type="Gene3D" id="1.10.150.240">
    <property type="entry name" value="Putative phosphatase, domain 2"/>
    <property type="match status" value="1"/>
</dbReference>
<dbReference type="InterPro" id="IPR006439">
    <property type="entry name" value="HAD-SF_hydro_IA"/>
</dbReference>
<evidence type="ECO:0000256" key="1">
    <source>
        <dbReference type="ARBA" id="ARBA00001946"/>
    </source>
</evidence>
<evidence type="ECO:0000256" key="3">
    <source>
        <dbReference type="ARBA" id="ARBA00022553"/>
    </source>
</evidence>
<dbReference type="EC" id="5.4.2.6" evidence="9"/>
<dbReference type="InterPro" id="IPR051600">
    <property type="entry name" value="Beta-PGM-like"/>
</dbReference>
<dbReference type="Proteomes" id="UP001595616">
    <property type="component" value="Unassembled WGS sequence"/>
</dbReference>
<dbReference type="NCBIfam" id="TIGR01509">
    <property type="entry name" value="HAD-SF-IA-v3"/>
    <property type="match status" value="1"/>
</dbReference>
<keyword evidence="4" id="KW-0479">Metal-binding</keyword>
<reference evidence="12" key="1">
    <citation type="journal article" date="2019" name="Int. J. Syst. Evol. Microbiol.">
        <title>The Global Catalogue of Microorganisms (GCM) 10K type strain sequencing project: providing services to taxonomists for standard genome sequencing and annotation.</title>
        <authorList>
            <consortium name="The Broad Institute Genomics Platform"/>
            <consortium name="The Broad Institute Genome Sequencing Center for Infectious Disease"/>
            <person name="Wu L."/>
            <person name="Ma J."/>
        </authorList>
    </citation>
    <scope>NUCLEOTIDE SEQUENCE [LARGE SCALE GENOMIC DNA]</scope>
    <source>
        <strain evidence="12">CECT 7956</strain>
    </source>
</reference>
<dbReference type="InterPro" id="IPR023198">
    <property type="entry name" value="PGP-like_dom2"/>
</dbReference>
<name>A0ABV7YUS8_9BACT</name>
<dbReference type="SUPFAM" id="SSF56784">
    <property type="entry name" value="HAD-like"/>
    <property type="match status" value="1"/>
</dbReference>
<keyword evidence="7" id="KW-0119">Carbohydrate metabolism</keyword>
<protein>
    <recommendedName>
        <fullName evidence="10">Beta-phosphoglucomutase</fullName>
        <ecNumber evidence="9">5.4.2.6</ecNumber>
    </recommendedName>
</protein>
<dbReference type="InterPro" id="IPR010972">
    <property type="entry name" value="Beta-PGM"/>
</dbReference>
<accession>A0ABV7YUS8</accession>
<comment type="catalytic activity">
    <reaction evidence="8">
        <text>beta-D-glucose 1-phosphate = beta-D-glucose 6-phosphate</text>
        <dbReference type="Rhea" id="RHEA:20113"/>
        <dbReference type="ChEBI" id="CHEBI:57684"/>
        <dbReference type="ChEBI" id="CHEBI:58247"/>
        <dbReference type="EC" id="5.4.2.6"/>
    </reaction>
</comment>
<dbReference type="NCBIfam" id="TIGR02009">
    <property type="entry name" value="PGMB-YQAB-SF"/>
    <property type="match status" value="1"/>
</dbReference>
<evidence type="ECO:0000313" key="11">
    <source>
        <dbReference type="EMBL" id="MFC3809978.1"/>
    </source>
</evidence>
<keyword evidence="12" id="KW-1185">Reference proteome</keyword>
<comment type="similarity">
    <text evidence="2">Belongs to the HAD-like hydrolase superfamily. CbbY/CbbZ/Gph/YieH family.</text>
</comment>
<dbReference type="NCBIfam" id="TIGR01990">
    <property type="entry name" value="bPGM"/>
    <property type="match status" value="1"/>
</dbReference>
<dbReference type="GO" id="GO:0008801">
    <property type="term" value="F:beta-phosphoglucomutase activity"/>
    <property type="evidence" value="ECO:0007669"/>
    <property type="project" value="UniProtKB-EC"/>
</dbReference>
<dbReference type="RefSeq" id="WP_379835684.1">
    <property type="nucleotide sequence ID" value="NZ_JBHRYQ010000001.1"/>
</dbReference>
<evidence type="ECO:0000256" key="4">
    <source>
        <dbReference type="ARBA" id="ARBA00022723"/>
    </source>
</evidence>
<dbReference type="PANTHER" id="PTHR46193:SF18">
    <property type="entry name" value="HEXITOL PHOSPHATASE B"/>
    <property type="match status" value="1"/>
</dbReference>
<dbReference type="PANTHER" id="PTHR46193">
    <property type="entry name" value="6-PHOSPHOGLUCONATE PHOSPHATASE"/>
    <property type="match status" value="1"/>
</dbReference>
<dbReference type="InterPro" id="IPR023214">
    <property type="entry name" value="HAD_sf"/>
</dbReference>
<dbReference type="InterPro" id="IPR041492">
    <property type="entry name" value="HAD_2"/>
</dbReference>
<proteinExistence type="inferred from homology"/>